<sequence length="77" mass="8685">MMMSKVLMAVFYWLIINSRRNGAKQAIVFPTLPTIQTLLITRPYSAPCLQSWGATSQPVNGALPPLRRLISWRELGI</sequence>
<evidence type="ECO:0000313" key="3">
    <source>
        <dbReference type="Proteomes" id="UP000184546"/>
    </source>
</evidence>
<dbReference type="RefSeq" id="XP_020054043.1">
    <property type="nucleotide sequence ID" value="XM_020198810.1"/>
</dbReference>
<evidence type="ECO:0000256" key="1">
    <source>
        <dbReference type="SAM" id="SignalP"/>
    </source>
</evidence>
<keyword evidence="1" id="KW-0732">Signal</keyword>
<gene>
    <name evidence="2" type="ORF">ASPACDRAFT_1904514</name>
</gene>
<dbReference type="GeneID" id="30972624"/>
<accession>A0A1L9WNG6</accession>
<proteinExistence type="predicted"/>
<evidence type="ECO:0000313" key="2">
    <source>
        <dbReference type="EMBL" id="OJJ97703.1"/>
    </source>
</evidence>
<dbReference type="VEuPathDB" id="FungiDB:ASPACDRAFT_1904514"/>
<reference evidence="3" key="1">
    <citation type="journal article" date="2017" name="Genome Biol.">
        <title>Comparative genomics reveals high biological diversity and specific adaptations in the industrially and medically important fungal genus Aspergillus.</title>
        <authorList>
            <person name="de Vries R.P."/>
            <person name="Riley R."/>
            <person name="Wiebenga A."/>
            <person name="Aguilar-Osorio G."/>
            <person name="Amillis S."/>
            <person name="Uchima C.A."/>
            <person name="Anderluh G."/>
            <person name="Asadollahi M."/>
            <person name="Askin M."/>
            <person name="Barry K."/>
            <person name="Battaglia E."/>
            <person name="Bayram O."/>
            <person name="Benocci T."/>
            <person name="Braus-Stromeyer S.A."/>
            <person name="Caldana C."/>
            <person name="Canovas D."/>
            <person name="Cerqueira G.C."/>
            <person name="Chen F."/>
            <person name="Chen W."/>
            <person name="Choi C."/>
            <person name="Clum A."/>
            <person name="Dos Santos R.A."/>
            <person name="Damasio A.R."/>
            <person name="Diallinas G."/>
            <person name="Emri T."/>
            <person name="Fekete E."/>
            <person name="Flipphi M."/>
            <person name="Freyberg S."/>
            <person name="Gallo A."/>
            <person name="Gournas C."/>
            <person name="Habgood R."/>
            <person name="Hainaut M."/>
            <person name="Harispe M.L."/>
            <person name="Henrissat B."/>
            <person name="Hilden K.S."/>
            <person name="Hope R."/>
            <person name="Hossain A."/>
            <person name="Karabika E."/>
            <person name="Karaffa L."/>
            <person name="Karanyi Z."/>
            <person name="Krasevec N."/>
            <person name="Kuo A."/>
            <person name="Kusch H."/>
            <person name="LaButti K."/>
            <person name="Lagendijk E.L."/>
            <person name="Lapidus A."/>
            <person name="Levasseur A."/>
            <person name="Lindquist E."/>
            <person name="Lipzen A."/>
            <person name="Logrieco A.F."/>
            <person name="MacCabe A."/>
            <person name="Maekelae M.R."/>
            <person name="Malavazi I."/>
            <person name="Melin P."/>
            <person name="Meyer V."/>
            <person name="Mielnichuk N."/>
            <person name="Miskei M."/>
            <person name="Molnar A.P."/>
            <person name="Mule G."/>
            <person name="Ngan C.Y."/>
            <person name="Orejas M."/>
            <person name="Orosz E."/>
            <person name="Ouedraogo J.P."/>
            <person name="Overkamp K.M."/>
            <person name="Park H.-S."/>
            <person name="Perrone G."/>
            <person name="Piumi F."/>
            <person name="Punt P.J."/>
            <person name="Ram A.F."/>
            <person name="Ramon A."/>
            <person name="Rauscher S."/>
            <person name="Record E."/>
            <person name="Riano-Pachon D.M."/>
            <person name="Robert V."/>
            <person name="Roehrig J."/>
            <person name="Ruller R."/>
            <person name="Salamov A."/>
            <person name="Salih N.S."/>
            <person name="Samson R.A."/>
            <person name="Sandor E."/>
            <person name="Sanguinetti M."/>
            <person name="Schuetze T."/>
            <person name="Sepcic K."/>
            <person name="Shelest E."/>
            <person name="Sherlock G."/>
            <person name="Sophianopoulou V."/>
            <person name="Squina F.M."/>
            <person name="Sun H."/>
            <person name="Susca A."/>
            <person name="Todd R.B."/>
            <person name="Tsang A."/>
            <person name="Unkles S.E."/>
            <person name="van de Wiele N."/>
            <person name="van Rossen-Uffink D."/>
            <person name="Oliveira J.V."/>
            <person name="Vesth T.C."/>
            <person name="Visser J."/>
            <person name="Yu J.-H."/>
            <person name="Zhou M."/>
            <person name="Andersen M.R."/>
            <person name="Archer D.B."/>
            <person name="Baker S.E."/>
            <person name="Benoit I."/>
            <person name="Brakhage A.A."/>
            <person name="Braus G.H."/>
            <person name="Fischer R."/>
            <person name="Frisvad J.C."/>
            <person name="Goldman G.H."/>
            <person name="Houbraken J."/>
            <person name="Oakley B."/>
            <person name="Pocsi I."/>
            <person name="Scazzocchio C."/>
            <person name="Seiboth B."/>
            <person name="vanKuyk P.A."/>
            <person name="Wortman J."/>
            <person name="Dyer P.S."/>
            <person name="Grigoriev I.V."/>
        </authorList>
    </citation>
    <scope>NUCLEOTIDE SEQUENCE [LARGE SCALE GENOMIC DNA]</scope>
    <source>
        <strain evidence="3">ATCC 16872 / CBS 172.66 / WB 5094</strain>
    </source>
</reference>
<dbReference type="Proteomes" id="UP000184546">
    <property type="component" value="Unassembled WGS sequence"/>
</dbReference>
<feature type="chain" id="PRO_5009888019" description="Secreted protein" evidence="1">
    <location>
        <begin position="19"/>
        <end position="77"/>
    </location>
</feature>
<protein>
    <recommendedName>
        <fullName evidence="4">Secreted protein</fullName>
    </recommendedName>
</protein>
<feature type="signal peptide" evidence="1">
    <location>
        <begin position="1"/>
        <end position="18"/>
    </location>
</feature>
<name>A0A1L9WNG6_ASPA1</name>
<dbReference type="AlphaFoldDB" id="A0A1L9WNG6"/>
<organism evidence="2 3">
    <name type="scientific">Aspergillus aculeatus (strain ATCC 16872 / CBS 172.66 / WB 5094)</name>
    <dbReference type="NCBI Taxonomy" id="690307"/>
    <lineage>
        <taxon>Eukaryota</taxon>
        <taxon>Fungi</taxon>
        <taxon>Dikarya</taxon>
        <taxon>Ascomycota</taxon>
        <taxon>Pezizomycotina</taxon>
        <taxon>Eurotiomycetes</taxon>
        <taxon>Eurotiomycetidae</taxon>
        <taxon>Eurotiales</taxon>
        <taxon>Aspergillaceae</taxon>
        <taxon>Aspergillus</taxon>
        <taxon>Aspergillus subgen. Circumdati</taxon>
    </lineage>
</organism>
<dbReference type="EMBL" id="KV878982">
    <property type="protein sequence ID" value="OJJ97703.1"/>
    <property type="molecule type" value="Genomic_DNA"/>
</dbReference>
<keyword evidence="3" id="KW-1185">Reference proteome</keyword>
<evidence type="ECO:0008006" key="4">
    <source>
        <dbReference type="Google" id="ProtNLM"/>
    </source>
</evidence>